<dbReference type="AlphaFoldDB" id="A0A316W009"/>
<accession>A0A316W009</accession>
<name>A0A316W009_9BASI</name>
<proteinExistence type="predicted"/>
<reference evidence="2 3" key="1">
    <citation type="journal article" date="2018" name="Mol. Biol. Evol.">
        <title>Broad Genomic Sampling Reveals a Smut Pathogenic Ancestry of the Fungal Clade Ustilaginomycotina.</title>
        <authorList>
            <person name="Kijpornyongpan T."/>
            <person name="Mondo S.J."/>
            <person name="Barry K."/>
            <person name="Sandor L."/>
            <person name="Lee J."/>
            <person name="Lipzen A."/>
            <person name="Pangilinan J."/>
            <person name="LaButti K."/>
            <person name="Hainaut M."/>
            <person name="Henrissat B."/>
            <person name="Grigoriev I.V."/>
            <person name="Spatafora J.W."/>
            <person name="Aime M.C."/>
        </authorList>
    </citation>
    <scope>NUCLEOTIDE SEQUENCE [LARGE SCALE GENOMIC DNA]</scope>
    <source>
        <strain evidence="2 3">MCA 4658</strain>
    </source>
</reference>
<gene>
    <name evidence="2" type="ORF">IE81DRAFT_322946</name>
</gene>
<evidence type="ECO:0000313" key="2">
    <source>
        <dbReference type="EMBL" id="PWN43019.1"/>
    </source>
</evidence>
<organism evidence="2 3">
    <name type="scientific">Ceraceosorus guamensis</name>
    <dbReference type="NCBI Taxonomy" id="1522189"/>
    <lineage>
        <taxon>Eukaryota</taxon>
        <taxon>Fungi</taxon>
        <taxon>Dikarya</taxon>
        <taxon>Basidiomycota</taxon>
        <taxon>Ustilaginomycotina</taxon>
        <taxon>Exobasidiomycetes</taxon>
        <taxon>Ceraceosorales</taxon>
        <taxon>Ceraceosoraceae</taxon>
        <taxon>Ceraceosorus</taxon>
    </lineage>
</organism>
<protein>
    <submittedName>
        <fullName evidence="2">Uncharacterized protein</fullName>
    </submittedName>
</protein>
<dbReference type="EMBL" id="KZ819374">
    <property type="protein sequence ID" value="PWN43019.1"/>
    <property type="molecule type" value="Genomic_DNA"/>
</dbReference>
<feature type="region of interest" description="Disordered" evidence="1">
    <location>
        <begin position="1"/>
        <end position="25"/>
    </location>
</feature>
<keyword evidence="3" id="KW-1185">Reference proteome</keyword>
<feature type="compositionally biased region" description="Basic residues" evidence="1">
    <location>
        <begin position="1"/>
        <end position="19"/>
    </location>
</feature>
<evidence type="ECO:0000256" key="1">
    <source>
        <dbReference type="SAM" id="MobiDB-lite"/>
    </source>
</evidence>
<dbReference type="InParanoid" id="A0A316W009"/>
<dbReference type="GeneID" id="37035659"/>
<dbReference type="RefSeq" id="XP_025370179.1">
    <property type="nucleotide sequence ID" value="XM_025513789.1"/>
</dbReference>
<sequence>MRSKCPAKSHKSSSRRKSTKGGGSNGRVLVFLVSRVFLSTTAECDQVPRGANACPRAVSSRAMARCALKGQAQSSQ</sequence>
<dbReference type="Proteomes" id="UP000245783">
    <property type="component" value="Unassembled WGS sequence"/>
</dbReference>
<evidence type="ECO:0000313" key="3">
    <source>
        <dbReference type="Proteomes" id="UP000245783"/>
    </source>
</evidence>